<dbReference type="EMBL" id="QKYT01000119">
    <property type="protein sequence ID" value="RIA92705.1"/>
    <property type="molecule type" value="Genomic_DNA"/>
</dbReference>
<feature type="transmembrane region" description="Helical" evidence="1">
    <location>
        <begin position="12"/>
        <end position="32"/>
    </location>
</feature>
<organism evidence="2 3">
    <name type="scientific">Glomus cerebriforme</name>
    <dbReference type="NCBI Taxonomy" id="658196"/>
    <lineage>
        <taxon>Eukaryota</taxon>
        <taxon>Fungi</taxon>
        <taxon>Fungi incertae sedis</taxon>
        <taxon>Mucoromycota</taxon>
        <taxon>Glomeromycotina</taxon>
        <taxon>Glomeromycetes</taxon>
        <taxon>Glomerales</taxon>
        <taxon>Glomeraceae</taxon>
        <taxon>Glomus</taxon>
    </lineage>
</organism>
<reference evidence="2 3" key="1">
    <citation type="submission" date="2018-06" db="EMBL/GenBank/DDBJ databases">
        <title>Comparative genomics reveals the genomic features of Rhizophagus irregularis, R. cerebriforme, R. diaphanum and Gigaspora rosea, and their symbiotic lifestyle signature.</title>
        <authorList>
            <person name="Morin E."/>
            <person name="San Clemente H."/>
            <person name="Chen E.C.H."/>
            <person name="De La Providencia I."/>
            <person name="Hainaut M."/>
            <person name="Kuo A."/>
            <person name="Kohler A."/>
            <person name="Murat C."/>
            <person name="Tang N."/>
            <person name="Roy S."/>
            <person name="Loubradou J."/>
            <person name="Henrissat B."/>
            <person name="Grigoriev I.V."/>
            <person name="Corradi N."/>
            <person name="Roux C."/>
            <person name="Martin F.M."/>
        </authorList>
    </citation>
    <scope>NUCLEOTIDE SEQUENCE [LARGE SCALE GENOMIC DNA]</scope>
    <source>
        <strain evidence="2 3">DAOM 227022</strain>
    </source>
</reference>
<dbReference type="Proteomes" id="UP000265703">
    <property type="component" value="Unassembled WGS sequence"/>
</dbReference>
<feature type="transmembrane region" description="Helical" evidence="1">
    <location>
        <begin position="94"/>
        <end position="112"/>
    </location>
</feature>
<sequence>MVEKEFYLFVRVLQSLALLCLTGLEITQLILFKNQNDTIVEKPTSWEAFENFYKQHGIKYFHYAVIIITLIYILYDMFYFTSRWKLGPHIRKESFFLLLWLAVGFSIIYPIFLNKSKLECNLNDFQNGPAKITECRIYITNMAIIWFIVLLFLVTTISSIYLLIQRNRLRNQIVRG</sequence>
<proteinExistence type="predicted"/>
<feature type="transmembrane region" description="Helical" evidence="1">
    <location>
        <begin position="60"/>
        <end position="82"/>
    </location>
</feature>
<protein>
    <recommendedName>
        <fullName evidence="4">MARVEL domain-containing protein</fullName>
    </recommendedName>
</protein>
<keyword evidence="1" id="KW-1133">Transmembrane helix</keyword>
<evidence type="ECO:0000313" key="2">
    <source>
        <dbReference type="EMBL" id="RIA92705.1"/>
    </source>
</evidence>
<comment type="caution">
    <text evidence="2">The sequence shown here is derived from an EMBL/GenBank/DDBJ whole genome shotgun (WGS) entry which is preliminary data.</text>
</comment>
<evidence type="ECO:0008006" key="4">
    <source>
        <dbReference type="Google" id="ProtNLM"/>
    </source>
</evidence>
<accession>A0A397T8M1</accession>
<keyword evidence="1" id="KW-0472">Membrane</keyword>
<dbReference type="AlphaFoldDB" id="A0A397T8M1"/>
<gene>
    <name evidence="2" type="ORF">C1645_820290</name>
</gene>
<name>A0A397T8M1_9GLOM</name>
<evidence type="ECO:0000313" key="3">
    <source>
        <dbReference type="Proteomes" id="UP000265703"/>
    </source>
</evidence>
<keyword evidence="1" id="KW-0812">Transmembrane</keyword>
<dbReference type="OrthoDB" id="2341056at2759"/>
<evidence type="ECO:0000256" key="1">
    <source>
        <dbReference type="SAM" id="Phobius"/>
    </source>
</evidence>
<feature type="transmembrane region" description="Helical" evidence="1">
    <location>
        <begin position="143"/>
        <end position="164"/>
    </location>
</feature>
<keyword evidence="3" id="KW-1185">Reference proteome</keyword>